<feature type="domain" description="Ketoreductase" evidence="6">
    <location>
        <begin position="13"/>
        <end position="194"/>
    </location>
</feature>
<comment type="similarity">
    <text evidence="1">Belongs to the short-chain dehydrogenases/reductases (SDR) family.</text>
</comment>
<proteinExistence type="inferred from homology"/>
<keyword evidence="4" id="KW-0443">Lipid metabolism</keyword>
<dbReference type="EMBL" id="SOBT01000008">
    <property type="protein sequence ID" value="TDU32780.1"/>
    <property type="molecule type" value="Genomic_DNA"/>
</dbReference>
<dbReference type="AlphaFoldDB" id="A0A4R7PH84"/>
<dbReference type="FunFam" id="3.40.50.720:FF:000084">
    <property type="entry name" value="Short-chain dehydrogenase reductase"/>
    <property type="match status" value="1"/>
</dbReference>
<dbReference type="PANTHER" id="PTHR43180:SF28">
    <property type="entry name" value="NAD(P)-BINDING ROSSMANN-FOLD SUPERFAMILY PROTEIN"/>
    <property type="match status" value="1"/>
</dbReference>
<sequence>MTDYNKAFRLDGKVALVTGGARGIGAAVSEALAQAGASVLVTDVLEATETVASIRKAGGKAEFLKHDVTVEAQWEAAVAAAIAKFGSLSILVNNAGIETAALITQCTVEDFRRVMDVNVTGVFLGHKHAMRVMKPGSSIINLSSVAGIIGTTAHVAYHTSKGAVRLMTKAAAIECAQLGTGIRVNSVHPAIIGTDMGTNFIKHFVELGLAPDFAAAETAIKGLHPMGFGETRDVASAVIYLASDAAKFMNGSELVIDGGLTAA</sequence>
<dbReference type="Pfam" id="PF13561">
    <property type="entry name" value="adh_short_C2"/>
    <property type="match status" value="1"/>
</dbReference>
<organism evidence="7 8">
    <name type="scientific">Panacagrimonas perspica</name>
    <dbReference type="NCBI Taxonomy" id="381431"/>
    <lineage>
        <taxon>Bacteria</taxon>
        <taxon>Pseudomonadati</taxon>
        <taxon>Pseudomonadota</taxon>
        <taxon>Gammaproteobacteria</taxon>
        <taxon>Nevskiales</taxon>
        <taxon>Nevskiaceae</taxon>
        <taxon>Panacagrimonas</taxon>
    </lineage>
</organism>
<dbReference type="Gene3D" id="3.40.50.720">
    <property type="entry name" value="NAD(P)-binding Rossmann-like Domain"/>
    <property type="match status" value="1"/>
</dbReference>
<dbReference type="SMART" id="SM00822">
    <property type="entry name" value="PKS_KR"/>
    <property type="match status" value="1"/>
</dbReference>
<evidence type="ECO:0000256" key="4">
    <source>
        <dbReference type="ARBA" id="ARBA00023098"/>
    </source>
</evidence>
<dbReference type="OrthoDB" id="8653364at2"/>
<dbReference type="PANTHER" id="PTHR43180">
    <property type="entry name" value="3-OXOACYL-(ACYL-CARRIER-PROTEIN) REDUCTASE (AFU_ORTHOLOGUE AFUA_6G11210)"/>
    <property type="match status" value="1"/>
</dbReference>
<evidence type="ECO:0000256" key="2">
    <source>
        <dbReference type="ARBA" id="ARBA00023002"/>
    </source>
</evidence>
<keyword evidence="3" id="KW-0520">NAD</keyword>
<accession>A0A4R7PH84</accession>
<evidence type="ECO:0000313" key="7">
    <source>
        <dbReference type="EMBL" id="TDU32780.1"/>
    </source>
</evidence>
<keyword evidence="5" id="KW-0753">Steroid metabolism</keyword>
<dbReference type="SUPFAM" id="SSF51735">
    <property type="entry name" value="NAD(P)-binding Rossmann-fold domains"/>
    <property type="match status" value="1"/>
</dbReference>
<dbReference type="InterPro" id="IPR002347">
    <property type="entry name" value="SDR_fam"/>
</dbReference>
<evidence type="ECO:0000256" key="3">
    <source>
        <dbReference type="ARBA" id="ARBA00023027"/>
    </source>
</evidence>
<evidence type="ECO:0000256" key="5">
    <source>
        <dbReference type="ARBA" id="ARBA00023221"/>
    </source>
</evidence>
<comment type="caution">
    <text evidence="7">The sequence shown here is derived from an EMBL/GenBank/DDBJ whole genome shotgun (WGS) entry which is preliminary data.</text>
</comment>
<keyword evidence="8" id="KW-1185">Reference proteome</keyword>
<dbReference type="GO" id="GO:0016491">
    <property type="term" value="F:oxidoreductase activity"/>
    <property type="evidence" value="ECO:0007669"/>
    <property type="project" value="UniProtKB-KW"/>
</dbReference>
<dbReference type="InterPro" id="IPR057326">
    <property type="entry name" value="KR_dom"/>
</dbReference>
<dbReference type="RefSeq" id="WP_133881260.1">
    <property type="nucleotide sequence ID" value="NZ_MWIN01000001.1"/>
</dbReference>
<protein>
    <submittedName>
        <fullName evidence="7">NAD(P)-dependent dehydrogenase (Short-subunit alcohol dehydrogenase family)</fullName>
    </submittedName>
</protein>
<dbReference type="PRINTS" id="PR00080">
    <property type="entry name" value="SDRFAMILY"/>
</dbReference>
<evidence type="ECO:0000256" key="1">
    <source>
        <dbReference type="ARBA" id="ARBA00006484"/>
    </source>
</evidence>
<dbReference type="GO" id="GO:0008202">
    <property type="term" value="P:steroid metabolic process"/>
    <property type="evidence" value="ECO:0007669"/>
    <property type="project" value="UniProtKB-KW"/>
</dbReference>
<evidence type="ECO:0000313" key="8">
    <source>
        <dbReference type="Proteomes" id="UP000295341"/>
    </source>
</evidence>
<reference evidence="7 8" key="1">
    <citation type="submission" date="2019-03" db="EMBL/GenBank/DDBJ databases">
        <title>Genomic Encyclopedia of Type Strains, Phase IV (KMG-IV): sequencing the most valuable type-strain genomes for metagenomic binning, comparative biology and taxonomic classification.</title>
        <authorList>
            <person name="Goeker M."/>
        </authorList>
    </citation>
    <scope>NUCLEOTIDE SEQUENCE [LARGE SCALE GENOMIC DNA]</scope>
    <source>
        <strain evidence="7 8">DSM 26377</strain>
    </source>
</reference>
<dbReference type="Proteomes" id="UP000295341">
    <property type="component" value="Unassembled WGS sequence"/>
</dbReference>
<keyword evidence="2" id="KW-0560">Oxidoreductase</keyword>
<evidence type="ECO:0000259" key="6">
    <source>
        <dbReference type="SMART" id="SM00822"/>
    </source>
</evidence>
<name>A0A4R7PH84_9GAMM</name>
<dbReference type="PRINTS" id="PR00081">
    <property type="entry name" value="GDHRDH"/>
</dbReference>
<dbReference type="InterPro" id="IPR036291">
    <property type="entry name" value="NAD(P)-bd_dom_sf"/>
</dbReference>
<gene>
    <name evidence="7" type="ORF">DFR24_2184</name>
</gene>